<reference evidence="1 2" key="1">
    <citation type="submission" date="2019-04" db="EMBL/GenBank/DDBJ databases">
        <title>Microbes associate with the intestines of laboratory mice.</title>
        <authorList>
            <person name="Navarre W."/>
            <person name="Wong E."/>
            <person name="Huang K."/>
            <person name="Tropini C."/>
            <person name="Ng K."/>
            <person name="Yu B."/>
        </authorList>
    </citation>
    <scope>NUCLEOTIDE SEQUENCE [LARGE SCALE GENOMIC DNA]</scope>
    <source>
        <strain evidence="1 2">NM63_1-25</strain>
    </source>
</reference>
<name>A0A4V3RIC3_9BACE</name>
<sequence>MALLASSKCGFLSFLGSGIFLTNSLPQVSGQKIGIETDCSLLSGHSLMESKLKETLMAEQKNTPDVKVYTEYE</sequence>
<dbReference type="EMBL" id="SRYX01000055">
    <property type="protein sequence ID" value="TGY31440.1"/>
    <property type="molecule type" value="Genomic_DNA"/>
</dbReference>
<dbReference type="Proteomes" id="UP000309566">
    <property type="component" value="Unassembled WGS sequence"/>
</dbReference>
<protein>
    <submittedName>
        <fullName evidence="1">Uncharacterized protein</fullName>
    </submittedName>
</protein>
<gene>
    <name evidence="1" type="ORF">E5353_13290</name>
</gene>
<evidence type="ECO:0000313" key="1">
    <source>
        <dbReference type="EMBL" id="TGY31440.1"/>
    </source>
</evidence>
<organism evidence="1 2">
    <name type="scientific">Bacteroides caecimuris</name>
    <dbReference type="NCBI Taxonomy" id="1796613"/>
    <lineage>
        <taxon>Bacteria</taxon>
        <taxon>Pseudomonadati</taxon>
        <taxon>Bacteroidota</taxon>
        <taxon>Bacteroidia</taxon>
        <taxon>Bacteroidales</taxon>
        <taxon>Bacteroidaceae</taxon>
        <taxon>Bacteroides</taxon>
    </lineage>
</organism>
<dbReference type="RefSeq" id="WP_136000038.1">
    <property type="nucleotide sequence ID" value="NZ_SRYX01000055.1"/>
</dbReference>
<evidence type="ECO:0000313" key="2">
    <source>
        <dbReference type="Proteomes" id="UP000309566"/>
    </source>
</evidence>
<accession>A0A4V3RIC3</accession>
<proteinExistence type="predicted"/>
<dbReference type="AlphaFoldDB" id="A0A4V3RIC3"/>
<comment type="caution">
    <text evidence="1">The sequence shown here is derived from an EMBL/GenBank/DDBJ whole genome shotgun (WGS) entry which is preliminary data.</text>
</comment>